<evidence type="ECO:0000256" key="6">
    <source>
        <dbReference type="SAM" id="Coils"/>
    </source>
</evidence>
<protein>
    <recommendedName>
        <fullName evidence="5">U3 small nucleolar RNA-associated protein 11</fullName>
        <shortName evidence="5">U3 snoRNA-associated protein 11</shortName>
    </recommendedName>
</protein>
<comment type="subcellular location">
    <subcellularLocation>
        <location evidence="1 5">Nucleus</location>
        <location evidence="1 5">Nucleolus</location>
    </subcellularLocation>
</comment>
<evidence type="ECO:0000256" key="4">
    <source>
        <dbReference type="ARBA" id="ARBA00023242"/>
    </source>
</evidence>
<evidence type="ECO:0000256" key="1">
    <source>
        <dbReference type="ARBA" id="ARBA00004604"/>
    </source>
</evidence>
<evidence type="ECO:0000256" key="7">
    <source>
        <dbReference type="SAM" id="MobiDB-lite"/>
    </source>
</evidence>
<reference evidence="8" key="1">
    <citation type="submission" date="2015-02" db="EMBL/GenBank/DDBJ databases">
        <title>A transcriptome of Wollemia nobilis - a relic of Gondwana.</title>
        <authorList>
            <person name="Chia J.Y."/>
            <person name="Leong Y.S."/>
            <person name="Abdul Karim S."/>
            <person name="Wan Azmi N."/>
            <person name="Hercus R."/>
            <person name="Croft L."/>
        </authorList>
    </citation>
    <scope>NUCLEOTIDE SEQUENCE</scope>
    <source>
        <strain evidence="8">MaeBrown</strain>
        <tissue evidence="8">Leaf</tissue>
    </source>
</reference>
<comment type="function">
    <text evidence="5">Involved in nucleolar processing of pre-18S ribosomal RNA.</text>
</comment>
<accession>A0A0C9S616</accession>
<comment type="similarity">
    <text evidence="2 5">Belongs to the UTP11 family.</text>
</comment>
<sequence>MSSLRNAVKRRTHKERAQPAERSRFGLLEKHKDYVLRARDFHKKEETIRKLQEKAAFRNPDEFYFKMINTRTVDGVHRPQSLGKTYSAEESLLMKTQDIGYMVQKAQSEKKKVERLSSVLHYIDNPPSNKHIYFAEDREEAKELEPLVKSSEEKAFVPSNLPSRIKKKTASAYKELEERKRRANEMQNMVMEMSLRKELMGKGRKRKLRDDEVVVPTSGPVYKWRRERKR</sequence>
<evidence type="ECO:0000256" key="5">
    <source>
        <dbReference type="PIRNR" id="PIRNR015952"/>
    </source>
</evidence>
<dbReference type="GO" id="GO:0006364">
    <property type="term" value="P:rRNA processing"/>
    <property type="evidence" value="ECO:0007669"/>
    <property type="project" value="UniProtKB-UniRule"/>
</dbReference>
<keyword evidence="3 5" id="KW-0698">rRNA processing</keyword>
<dbReference type="GO" id="GO:0032040">
    <property type="term" value="C:small-subunit processome"/>
    <property type="evidence" value="ECO:0007669"/>
    <property type="project" value="UniProtKB-UniRule"/>
</dbReference>
<proteinExistence type="inferred from homology"/>
<dbReference type="AlphaFoldDB" id="A0A0C9S616"/>
<keyword evidence="4 5" id="KW-0539">Nucleus</keyword>
<comment type="subunit">
    <text evidence="5">Component of the ribosomal small subunit (SSU) processome.</text>
</comment>
<dbReference type="PANTHER" id="PTHR12838:SF0">
    <property type="entry name" value="U3 SMALL NUCLEOLAR RNA-ASSOCIATED PROTEIN 11-RELATED"/>
    <property type="match status" value="1"/>
</dbReference>
<name>A0A0C9S616_9CONI</name>
<dbReference type="Pfam" id="PF03998">
    <property type="entry name" value="Utp11"/>
    <property type="match status" value="1"/>
</dbReference>
<evidence type="ECO:0000313" key="8">
    <source>
        <dbReference type="EMBL" id="JAG87547.1"/>
    </source>
</evidence>
<dbReference type="PIRSF" id="PIRSF015952">
    <property type="entry name" value="U3snoRNP11"/>
    <property type="match status" value="1"/>
</dbReference>
<evidence type="ECO:0000256" key="2">
    <source>
        <dbReference type="ARBA" id="ARBA00008105"/>
    </source>
</evidence>
<dbReference type="InterPro" id="IPR007144">
    <property type="entry name" value="SSU_processome_Utp11"/>
</dbReference>
<feature type="region of interest" description="Disordered" evidence="7">
    <location>
        <begin position="1"/>
        <end position="23"/>
    </location>
</feature>
<dbReference type="PANTHER" id="PTHR12838">
    <property type="entry name" value="U3 SMALL NUCLEOLAR RNA-ASSOCIATED PROTEIN 11"/>
    <property type="match status" value="1"/>
</dbReference>
<dbReference type="EMBL" id="GCHU01012107">
    <property type="protein sequence ID" value="JAG87547.1"/>
    <property type="molecule type" value="Transcribed_RNA"/>
</dbReference>
<organism evidence="8">
    <name type="scientific">Wollemia nobilis</name>
    <dbReference type="NCBI Taxonomy" id="56998"/>
    <lineage>
        <taxon>Eukaryota</taxon>
        <taxon>Viridiplantae</taxon>
        <taxon>Streptophyta</taxon>
        <taxon>Embryophyta</taxon>
        <taxon>Tracheophyta</taxon>
        <taxon>Spermatophyta</taxon>
        <taxon>Pinopsida</taxon>
        <taxon>Pinidae</taxon>
        <taxon>Conifers II</taxon>
        <taxon>Araucariales</taxon>
        <taxon>Araucariaceae</taxon>
        <taxon>Wollemia</taxon>
    </lineage>
</organism>
<keyword evidence="6" id="KW-0175">Coiled coil</keyword>
<evidence type="ECO:0000256" key="3">
    <source>
        <dbReference type="ARBA" id="ARBA00022552"/>
    </source>
</evidence>
<feature type="coiled-coil region" evidence="6">
    <location>
        <begin position="166"/>
        <end position="193"/>
    </location>
</feature>